<accession>A0A2T4UCG3</accession>
<dbReference type="Pfam" id="PF05193">
    <property type="entry name" value="Peptidase_M16_C"/>
    <property type="match status" value="1"/>
</dbReference>
<protein>
    <recommendedName>
        <fullName evidence="8">Insulinase family protein</fullName>
    </recommendedName>
</protein>
<feature type="domain" description="Peptidase M16 N-terminal" evidence="4">
    <location>
        <begin position="66"/>
        <end position="212"/>
    </location>
</feature>
<dbReference type="Proteomes" id="UP000240739">
    <property type="component" value="Unassembled WGS sequence"/>
</dbReference>
<dbReference type="SUPFAM" id="SSF63411">
    <property type="entry name" value="LuxS/MPP-like metallohydrolase"/>
    <property type="match status" value="2"/>
</dbReference>
<dbReference type="Gene3D" id="3.30.830.10">
    <property type="entry name" value="Metalloenzyme, LuxS/M16 peptidase-like"/>
    <property type="match status" value="2"/>
</dbReference>
<dbReference type="Pfam" id="PF00675">
    <property type="entry name" value="Peptidase_M16"/>
    <property type="match status" value="1"/>
</dbReference>
<comment type="similarity">
    <text evidence="1 2">Belongs to the peptidase M16 family.</text>
</comment>
<keyword evidence="7" id="KW-1185">Reference proteome</keyword>
<evidence type="ECO:0000256" key="2">
    <source>
        <dbReference type="RuleBase" id="RU004447"/>
    </source>
</evidence>
<sequence>MAGVTAAAVAAVTATAAATVAARAGAPAARATAAAATATRTAAEAADPVPVTTFEHRLTTLDSGVRIVTEALPSVRSAALGFWIGTGSSGETHDEAGLSHLIEHMLFRGSSRYESLEIDQIFDGFGAELNAGTGKETTSVYTRVLDEHFGTAFDVMADMVWRPRFDAQELDAEREIVLEEIAMYEDDPQDKVFDVLGDAVFGDHPLGRAIIGRAEVVSGTPAEGLAAFHAGRYTPGNVVVAAAGAVDHDAIVELVRAAEGGVAAGGPVPSAPPVGAAEQRLRFHAKETEQYHLCLGTHGIARDDDRRYALRILDTILGGSSSSRLFVEVREKRGLAYSVSTFSSAYAHAGQFGLYVGTRPDNVEKALKVIGDELSRAIEDPATDAELQRAKENVKGRIGLSLESTTARMNRLGSAVLADMPLLSLDEIIERLDAVTVEDLRALAGELLDPARLSAAGVGGSEETFRAGLAHVSPSLAEAA</sequence>
<evidence type="ECO:0000256" key="3">
    <source>
        <dbReference type="SAM" id="SignalP"/>
    </source>
</evidence>
<dbReference type="AlphaFoldDB" id="A0A2T4UCG3"/>
<reference evidence="6 7" key="1">
    <citation type="submission" date="2018-03" db="EMBL/GenBank/DDBJ databases">
        <title>Aquarubrobacter algicola gen. nov., sp. nov., a novel actinobacterium isolated from shallow eutrophic lake during the end of cyanobacterial harmful algal blooms.</title>
        <authorList>
            <person name="Chun S.J."/>
        </authorList>
    </citation>
    <scope>NUCLEOTIDE SEQUENCE [LARGE SCALE GENOMIC DNA]</scope>
    <source>
        <strain evidence="6 7">Seoho-28</strain>
    </source>
</reference>
<keyword evidence="3" id="KW-0732">Signal</keyword>
<evidence type="ECO:0000259" key="5">
    <source>
        <dbReference type="Pfam" id="PF05193"/>
    </source>
</evidence>
<proteinExistence type="inferred from homology"/>
<dbReference type="PANTHER" id="PTHR11851:SF49">
    <property type="entry name" value="MITOCHONDRIAL-PROCESSING PEPTIDASE SUBUNIT ALPHA"/>
    <property type="match status" value="1"/>
</dbReference>
<dbReference type="PROSITE" id="PS00143">
    <property type="entry name" value="INSULINASE"/>
    <property type="match status" value="1"/>
</dbReference>
<dbReference type="InterPro" id="IPR007863">
    <property type="entry name" value="Peptidase_M16_C"/>
</dbReference>
<dbReference type="InterPro" id="IPR050361">
    <property type="entry name" value="MPP/UQCRC_Complex"/>
</dbReference>
<dbReference type="InterPro" id="IPR001431">
    <property type="entry name" value="Pept_M16_Zn_BS"/>
</dbReference>
<organism evidence="6 7">
    <name type="scientific">Paraconexibacter algicola</name>
    <dbReference type="NCBI Taxonomy" id="2133960"/>
    <lineage>
        <taxon>Bacteria</taxon>
        <taxon>Bacillati</taxon>
        <taxon>Actinomycetota</taxon>
        <taxon>Thermoleophilia</taxon>
        <taxon>Solirubrobacterales</taxon>
        <taxon>Paraconexibacteraceae</taxon>
        <taxon>Paraconexibacter</taxon>
    </lineage>
</organism>
<feature type="chain" id="PRO_5039169196" description="Insulinase family protein" evidence="3">
    <location>
        <begin position="17"/>
        <end position="480"/>
    </location>
</feature>
<dbReference type="PANTHER" id="PTHR11851">
    <property type="entry name" value="METALLOPROTEASE"/>
    <property type="match status" value="1"/>
</dbReference>
<evidence type="ECO:0000256" key="1">
    <source>
        <dbReference type="ARBA" id="ARBA00007261"/>
    </source>
</evidence>
<dbReference type="GO" id="GO:0046872">
    <property type="term" value="F:metal ion binding"/>
    <property type="evidence" value="ECO:0007669"/>
    <property type="project" value="InterPro"/>
</dbReference>
<feature type="domain" description="Peptidase M16 C-terminal" evidence="5">
    <location>
        <begin position="223"/>
        <end position="393"/>
    </location>
</feature>
<dbReference type="GO" id="GO:0004222">
    <property type="term" value="F:metalloendopeptidase activity"/>
    <property type="evidence" value="ECO:0007669"/>
    <property type="project" value="InterPro"/>
</dbReference>
<name>A0A2T4UCG3_9ACTN</name>
<evidence type="ECO:0008006" key="8">
    <source>
        <dbReference type="Google" id="ProtNLM"/>
    </source>
</evidence>
<gene>
    <name evidence="6" type="ORF">C7Y72_20295</name>
</gene>
<dbReference type="InterPro" id="IPR011249">
    <property type="entry name" value="Metalloenz_LuxS/M16"/>
</dbReference>
<comment type="caution">
    <text evidence="6">The sequence shown here is derived from an EMBL/GenBank/DDBJ whole genome shotgun (WGS) entry which is preliminary data.</text>
</comment>
<dbReference type="InterPro" id="IPR011765">
    <property type="entry name" value="Pept_M16_N"/>
</dbReference>
<feature type="signal peptide" evidence="3">
    <location>
        <begin position="1"/>
        <end position="16"/>
    </location>
</feature>
<evidence type="ECO:0000313" key="6">
    <source>
        <dbReference type="EMBL" id="PTL54918.1"/>
    </source>
</evidence>
<evidence type="ECO:0000259" key="4">
    <source>
        <dbReference type="Pfam" id="PF00675"/>
    </source>
</evidence>
<dbReference type="EMBL" id="PYYB01000004">
    <property type="protein sequence ID" value="PTL54918.1"/>
    <property type="molecule type" value="Genomic_DNA"/>
</dbReference>
<dbReference type="GO" id="GO:0006508">
    <property type="term" value="P:proteolysis"/>
    <property type="evidence" value="ECO:0007669"/>
    <property type="project" value="InterPro"/>
</dbReference>
<evidence type="ECO:0000313" key="7">
    <source>
        <dbReference type="Proteomes" id="UP000240739"/>
    </source>
</evidence>